<feature type="region of interest" description="Disordered" evidence="1">
    <location>
        <begin position="138"/>
        <end position="194"/>
    </location>
</feature>
<evidence type="ECO:0000313" key="2">
    <source>
        <dbReference type="EMBL" id="KAK4105348.1"/>
    </source>
</evidence>
<dbReference type="AlphaFoldDB" id="A0AAN6Q856"/>
<gene>
    <name evidence="2" type="ORF">N658DRAFT_482860</name>
</gene>
<dbReference type="EMBL" id="MU863625">
    <property type="protein sequence ID" value="KAK4105348.1"/>
    <property type="molecule type" value="Genomic_DNA"/>
</dbReference>
<feature type="compositionally biased region" description="Gly residues" evidence="1">
    <location>
        <begin position="76"/>
        <end position="88"/>
    </location>
</feature>
<keyword evidence="3" id="KW-1185">Reference proteome</keyword>
<evidence type="ECO:0000313" key="3">
    <source>
        <dbReference type="Proteomes" id="UP001305647"/>
    </source>
</evidence>
<feature type="compositionally biased region" description="Low complexity" evidence="1">
    <location>
        <begin position="173"/>
        <end position="185"/>
    </location>
</feature>
<proteinExistence type="predicted"/>
<dbReference type="Proteomes" id="UP001305647">
    <property type="component" value="Unassembled WGS sequence"/>
</dbReference>
<reference evidence="2" key="2">
    <citation type="submission" date="2023-05" db="EMBL/GenBank/DDBJ databases">
        <authorList>
            <consortium name="Lawrence Berkeley National Laboratory"/>
            <person name="Steindorff A."/>
            <person name="Hensen N."/>
            <person name="Bonometti L."/>
            <person name="Westerberg I."/>
            <person name="Brannstrom I.O."/>
            <person name="Guillou S."/>
            <person name="Cros-Aarteil S."/>
            <person name="Calhoun S."/>
            <person name="Haridas S."/>
            <person name="Kuo A."/>
            <person name="Mondo S."/>
            <person name="Pangilinan J."/>
            <person name="Riley R."/>
            <person name="Labutti K."/>
            <person name="Andreopoulos B."/>
            <person name="Lipzen A."/>
            <person name="Chen C."/>
            <person name="Yanf M."/>
            <person name="Daum C."/>
            <person name="Ng V."/>
            <person name="Clum A."/>
            <person name="Ohm R."/>
            <person name="Martin F."/>
            <person name="Silar P."/>
            <person name="Natvig D."/>
            <person name="Lalanne C."/>
            <person name="Gautier V."/>
            <person name="Ament-Velasquez S.L."/>
            <person name="Kruys A."/>
            <person name="Hutchinson M.I."/>
            <person name="Powell A.J."/>
            <person name="Barry K."/>
            <person name="Miller A.N."/>
            <person name="Grigoriev I.V."/>
            <person name="Debuchy R."/>
            <person name="Gladieux P."/>
            <person name="Thoren M.H."/>
            <person name="Johannesson H."/>
        </authorList>
    </citation>
    <scope>NUCLEOTIDE SEQUENCE</scope>
    <source>
        <strain evidence="2">CBS 757.83</strain>
    </source>
</reference>
<name>A0AAN6Q856_9PEZI</name>
<evidence type="ECO:0000256" key="1">
    <source>
        <dbReference type="SAM" id="MobiDB-lite"/>
    </source>
</evidence>
<feature type="compositionally biased region" description="Polar residues" evidence="1">
    <location>
        <begin position="160"/>
        <end position="169"/>
    </location>
</feature>
<comment type="caution">
    <text evidence="2">The sequence shown here is derived from an EMBL/GenBank/DDBJ whole genome shotgun (WGS) entry which is preliminary data.</text>
</comment>
<organism evidence="2 3">
    <name type="scientific">Parathielavia hyrcaniae</name>
    <dbReference type="NCBI Taxonomy" id="113614"/>
    <lineage>
        <taxon>Eukaryota</taxon>
        <taxon>Fungi</taxon>
        <taxon>Dikarya</taxon>
        <taxon>Ascomycota</taxon>
        <taxon>Pezizomycotina</taxon>
        <taxon>Sordariomycetes</taxon>
        <taxon>Sordariomycetidae</taxon>
        <taxon>Sordariales</taxon>
        <taxon>Chaetomiaceae</taxon>
        <taxon>Parathielavia</taxon>
    </lineage>
</organism>
<reference evidence="2" key="1">
    <citation type="journal article" date="2023" name="Mol. Phylogenet. Evol.">
        <title>Genome-scale phylogeny and comparative genomics of the fungal order Sordariales.</title>
        <authorList>
            <person name="Hensen N."/>
            <person name="Bonometti L."/>
            <person name="Westerberg I."/>
            <person name="Brannstrom I.O."/>
            <person name="Guillou S."/>
            <person name="Cros-Aarteil S."/>
            <person name="Calhoun S."/>
            <person name="Haridas S."/>
            <person name="Kuo A."/>
            <person name="Mondo S."/>
            <person name="Pangilinan J."/>
            <person name="Riley R."/>
            <person name="LaButti K."/>
            <person name="Andreopoulos B."/>
            <person name="Lipzen A."/>
            <person name="Chen C."/>
            <person name="Yan M."/>
            <person name="Daum C."/>
            <person name="Ng V."/>
            <person name="Clum A."/>
            <person name="Steindorff A."/>
            <person name="Ohm R.A."/>
            <person name="Martin F."/>
            <person name="Silar P."/>
            <person name="Natvig D.O."/>
            <person name="Lalanne C."/>
            <person name="Gautier V."/>
            <person name="Ament-Velasquez S.L."/>
            <person name="Kruys A."/>
            <person name="Hutchinson M.I."/>
            <person name="Powell A.J."/>
            <person name="Barry K."/>
            <person name="Miller A.N."/>
            <person name="Grigoriev I.V."/>
            <person name="Debuchy R."/>
            <person name="Gladieux P."/>
            <person name="Hiltunen Thoren M."/>
            <person name="Johannesson H."/>
        </authorList>
    </citation>
    <scope>NUCLEOTIDE SEQUENCE</scope>
    <source>
        <strain evidence="2">CBS 757.83</strain>
    </source>
</reference>
<accession>A0AAN6Q856</accession>
<protein>
    <submittedName>
        <fullName evidence="2">Uncharacterized protein</fullName>
    </submittedName>
</protein>
<sequence length="194" mass="20429">MVKGGKKETDVTLSKKDKTEMLNYLDGADPTRSHVPVAGTFINWGTAAPDPRVVMQHYKNAQFPLPDPDSKPSESGSGGGAGGAGGSSSCGAAWKKNVTPDGNGGYFYFDPNWGKKMACELSSEKTANTTRLVFVDAQGKNWQADHRPPGKEPASMAKAGNQQQPSASLSVCPAPAVRPTATPAPSNHSNTKRK</sequence>
<feature type="region of interest" description="Disordered" evidence="1">
    <location>
        <begin position="62"/>
        <end position="95"/>
    </location>
</feature>